<feature type="region of interest" description="Disordered" evidence="1">
    <location>
        <begin position="44"/>
        <end position="65"/>
    </location>
</feature>
<accession>A0A165FIU7</accession>
<proteinExistence type="predicted"/>
<evidence type="ECO:0000256" key="1">
    <source>
        <dbReference type="SAM" id="MobiDB-lite"/>
    </source>
</evidence>
<dbReference type="GeneID" id="63829302"/>
<evidence type="ECO:0000313" key="2">
    <source>
        <dbReference type="EMBL" id="KZT09036.1"/>
    </source>
</evidence>
<dbReference type="EMBL" id="KV427613">
    <property type="protein sequence ID" value="KZT09036.1"/>
    <property type="molecule type" value="Genomic_DNA"/>
</dbReference>
<feature type="compositionally biased region" description="Basic and acidic residues" evidence="1">
    <location>
        <begin position="52"/>
        <end position="65"/>
    </location>
</feature>
<protein>
    <submittedName>
        <fullName evidence="2">Uncharacterized protein</fullName>
    </submittedName>
</protein>
<dbReference type="AlphaFoldDB" id="A0A165FIU7"/>
<evidence type="ECO:0000313" key="3">
    <source>
        <dbReference type="Proteomes" id="UP000076871"/>
    </source>
</evidence>
<reference evidence="2 3" key="1">
    <citation type="journal article" date="2016" name="Mol. Biol. Evol.">
        <title>Comparative Genomics of Early-Diverging Mushroom-Forming Fungi Provides Insights into the Origins of Lignocellulose Decay Capabilities.</title>
        <authorList>
            <person name="Nagy L.G."/>
            <person name="Riley R."/>
            <person name="Tritt A."/>
            <person name="Adam C."/>
            <person name="Daum C."/>
            <person name="Floudas D."/>
            <person name="Sun H."/>
            <person name="Yadav J.S."/>
            <person name="Pangilinan J."/>
            <person name="Larsson K.H."/>
            <person name="Matsuura K."/>
            <person name="Barry K."/>
            <person name="Labutti K."/>
            <person name="Kuo R."/>
            <person name="Ohm R.A."/>
            <person name="Bhattacharya S.S."/>
            <person name="Shirouzu T."/>
            <person name="Yoshinaga Y."/>
            <person name="Martin F.M."/>
            <person name="Grigoriev I.V."/>
            <person name="Hibbett D.S."/>
        </authorList>
    </citation>
    <scope>NUCLEOTIDE SEQUENCE [LARGE SCALE GENOMIC DNA]</scope>
    <source>
        <strain evidence="2 3">93-53</strain>
    </source>
</reference>
<organism evidence="2 3">
    <name type="scientific">Laetiporus sulphureus 93-53</name>
    <dbReference type="NCBI Taxonomy" id="1314785"/>
    <lineage>
        <taxon>Eukaryota</taxon>
        <taxon>Fungi</taxon>
        <taxon>Dikarya</taxon>
        <taxon>Basidiomycota</taxon>
        <taxon>Agaricomycotina</taxon>
        <taxon>Agaricomycetes</taxon>
        <taxon>Polyporales</taxon>
        <taxon>Laetiporus</taxon>
    </lineage>
</organism>
<name>A0A165FIU7_9APHY</name>
<dbReference type="RefSeq" id="XP_040766776.1">
    <property type="nucleotide sequence ID" value="XM_040912274.1"/>
</dbReference>
<dbReference type="InParanoid" id="A0A165FIU7"/>
<gene>
    <name evidence="2" type="ORF">LAESUDRAFT_757208</name>
</gene>
<sequence length="166" mass="17793">MQSLIDSSSLLAAVDHGAAVVPSTTSLSIEHVGDHHDYIEPAQRSSGLGEVATDHEIGPDSNEQHIDHDHTEEAANLPKTVEKPSPVKMVDSVPYHGEDNAESVISDNSELQPVGSFVSEALAAGNNAMAGPLCNQAEPSSFTTELDKFNVRYQFPILTCFLSRLL</sequence>
<keyword evidence="3" id="KW-1185">Reference proteome</keyword>
<dbReference type="Proteomes" id="UP000076871">
    <property type="component" value="Unassembled WGS sequence"/>
</dbReference>